<comment type="caution">
    <text evidence="4">The sequence shown here is derived from an EMBL/GenBank/DDBJ whole genome shotgun (WGS) entry which is preliminary data.</text>
</comment>
<dbReference type="Gene3D" id="1.10.287.3980">
    <property type="match status" value="1"/>
</dbReference>
<name>A0AAE1HPQ6_9NEOP</name>
<evidence type="ECO:0000256" key="3">
    <source>
        <dbReference type="ARBA" id="ARBA00023274"/>
    </source>
</evidence>
<evidence type="ECO:0000313" key="5">
    <source>
        <dbReference type="Proteomes" id="UP001219518"/>
    </source>
</evidence>
<comment type="similarity">
    <text evidence="1">Belongs to the bacterial ribosomal protein bL34 family.</text>
</comment>
<evidence type="ECO:0000256" key="1">
    <source>
        <dbReference type="ARBA" id="ARBA00010111"/>
    </source>
</evidence>
<dbReference type="GO" id="GO:0006412">
    <property type="term" value="P:translation"/>
    <property type="evidence" value="ECO:0007669"/>
    <property type="project" value="InterPro"/>
</dbReference>
<keyword evidence="3" id="KW-0687">Ribonucleoprotein</keyword>
<reference evidence="4" key="1">
    <citation type="submission" date="2021-07" db="EMBL/GenBank/DDBJ databases">
        <authorList>
            <person name="Catto M.A."/>
            <person name="Jacobson A."/>
            <person name="Kennedy G."/>
            <person name="Labadie P."/>
            <person name="Hunt B.G."/>
            <person name="Srinivasan R."/>
        </authorList>
    </citation>
    <scope>NUCLEOTIDE SEQUENCE</scope>
    <source>
        <strain evidence="4">PL_HMW_Pooled</strain>
        <tissue evidence="4">Head</tissue>
    </source>
</reference>
<keyword evidence="2 4" id="KW-0689">Ribosomal protein</keyword>
<reference evidence="4" key="2">
    <citation type="journal article" date="2023" name="BMC Genomics">
        <title>Pest status, molecular evolution, and epigenetic factors derived from the genome assembly of Frankliniella fusca, a thysanopteran phytovirus vector.</title>
        <authorList>
            <person name="Catto M.A."/>
            <person name="Labadie P.E."/>
            <person name="Jacobson A.L."/>
            <person name="Kennedy G.G."/>
            <person name="Srinivasan R."/>
            <person name="Hunt B.G."/>
        </authorList>
    </citation>
    <scope>NUCLEOTIDE SEQUENCE</scope>
    <source>
        <strain evidence="4">PL_HMW_Pooled</strain>
    </source>
</reference>
<proteinExistence type="inferred from homology"/>
<evidence type="ECO:0000313" key="4">
    <source>
        <dbReference type="EMBL" id="KAK3925187.1"/>
    </source>
</evidence>
<evidence type="ECO:0000256" key="2">
    <source>
        <dbReference type="ARBA" id="ARBA00022980"/>
    </source>
</evidence>
<keyword evidence="5" id="KW-1185">Reference proteome</keyword>
<dbReference type="AlphaFoldDB" id="A0AAE1HPQ6"/>
<dbReference type="Pfam" id="PF00468">
    <property type="entry name" value="Ribosomal_L34"/>
    <property type="match status" value="1"/>
</dbReference>
<dbReference type="GO" id="GO:1990904">
    <property type="term" value="C:ribonucleoprotein complex"/>
    <property type="evidence" value="ECO:0007669"/>
    <property type="project" value="UniProtKB-KW"/>
</dbReference>
<accession>A0AAE1HPQ6</accession>
<protein>
    <submittedName>
        <fullName evidence="4">39S ribosomal protein L34, mitochondrial</fullName>
    </submittedName>
</protein>
<dbReference type="GO" id="GO:0005840">
    <property type="term" value="C:ribosome"/>
    <property type="evidence" value="ECO:0007669"/>
    <property type="project" value="UniProtKB-KW"/>
</dbReference>
<organism evidence="4 5">
    <name type="scientific">Frankliniella fusca</name>
    <dbReference type="NCBI Taxonomy" id="407009"/>
    <lineage>
        <taxon>Eukaryota</taxon>
        <taxon>Metazoa</taxon>
        <taxon>Ecdysozoa</taxon>
        <taxon>Arthropoda</taxon>
        <taxon>Hexapoda</taxon>
        <taxon>Insecta</taxon>
        <taxon>Pterygota</taxon>
        <taxon>Neoptera</taxon>
        <taxon>Paraneoptera</taxon>
        <taxon>Thysanoptera</taxon>
        <taxon>Terebrantia</taxon>
        <taxon>Thripoidea</taxon>
        <taxon>Thripidae</taxon>
        <taxon>Frankliniella</taxon>
    </lineage>
</organism>
<dbReference type="GO" id="GO:0003735">
    <property type="term" value="F:structural constituent of ribosome"/>
    <property type="evidence" value="ECO:0007669"/>
    <property type="project" value="InterPro"/>
</dbReference>
<dbReference type="Proteomes" id="UP001219518">
    <property type="component" value="Unassembled WGS sequence"/>
</dbReference>
<gene>
    <name evidence="4" type="ORF">KUF71_013456</name>
</gene>
<dbReference type="EMBL" id="JAHWGI010001220">
    <property type="protein sequence ID" value="KAK3925187.1"/>
    <property type="molecule type" value="Genomic_DNA"/>
</dbReference>
<dbReference type="InterPro" id="IPR000271">
    <property type="entry name" value="Ribosomal_bL34"/>
</dbReference>
<sequence>MMAQSLTTNFKFFRRVTSLAAQQTAQLHQLAAKLTSNHTQLSTAPAPGAPVLDCASSASPALVGGGWSLFSVRHKIRNYFPKPREHKRLQFTWEKRIQTPGGRAILMRRILKGRHVIAHPVSMLPHWPHKQY</sequence>